<protein>
    <submittedName>
        <fullName evidence="1">Ferritin-like domain-containing protein</fullName>
    </submittedName>
</protein>
<proteinExistence type="predicted"/>
<dbReference type="AlphaFoldDB" id="A0A444HFB3"/>
<keyword evidence="2" id="KW-1185">Reference proteome</keyword>
<organism evidence="1 2">
    <name type="scientific">Flavobacterium cerinum</name>
    <dbReference type="NCBI Taxonomy" id="2502784"/>
    <lineage>
        <taxon>Bacteria</taxon>
        <taxon>Pseudomonadati</taxon>
        <taxon>Bacteroidota</taxon>
        <taxon>Flavobacteriia</taxon>
        <taxon>Flavobacteriales</taxon>
        <taxon>Flavobacteriaceae</taxon>
        <taxon>Flavobacterium</taxon>
    </lineage>
</organism>
<evidence type="ECO:0000313" key="2">
    <source>
        <dbReference type="Proteomes" id="UP000287527"/>
    </source>
</evidence>
<sequence length="277" mass="28938">MNIIKFIESFTNEGMINSLANKGSRRDSLLQFQKMGSTAAMAAVPLGLAALLTPNKANASITAFFGPTATPTSALQLALTLEYLEDEFYDIALSTAGLIPTADRDIIAQISKHENAHVAFLKSALGADAPAKPTFDFTGAKSVNGGGPFDAFGDYPTFLALSQAFEDTGVRAYKGQAGNLISNGDLLTAALQIHSVEAMHASQIRRLRGQKGWIVGNDRGGLPVQAQAVYNGEENAIQAGFNTSGVNGIPAGAGPESFDEPITGDEAVTIASLFIVG</sequence>
<gene>
    <name evidence="1" type="ORF">EPI11_01255</name>
</gene>
<name>A0A444HFB3_9FLAO</name>
<dbReference type="EMBL" id="SBII01000001">
    <property type="protein sequence ID" value="RWX03584.1"/>
    <property type="molecule type" value="Genomic_DNA"/>
</dbReference>
<dbReference type="RefSeq" id="WP_128388140.1">
    <property type="nucleotide sequence ID" value="NZ_SBII01000001.1"/>
</dbReference>
<evidence type="ECO:0000313" key="1">
    <source>
        <dbReference type="EMBL" id="RWX03584.1"/>
    </source>
</evidence>
<dbReference type="InterPro" id="IPR009078">
    <property type="entry name" value="Ferritin-like_SF"/>
</dbReference>
<dbReference type="SUPFAM" id="SSF47240">
    <property type="entry name" value="Ferritin-like"/>
    <property type="match status" value="1"/>
</dbReference>
<dbReference type="Pfam" id="PF13668">
    <property type="entry name" value="Ferritin_2"/>
    <property type="match status" value="1"/>
</dbReference>
<accession>A0A444HFB3</accession>
<dbReference type="Proteomes" id="UP000287527">
    <property type="component" value="Unassembled WGS sequence"/>
</dbReference>
<reference evidence="1 2" key="1">
    <citation type="submission" date="2019-01" db="EMBL/GenBank/DDBJ databases">
        <title>Flavobacterium sp. nov.,isolated from freshwater.</title>
        <authorList>
            <person name="Zhang R."/>
            <person name="Du Z.-J."/>
        </authorList>
    </citation>
    <scope>NUCLEOTIDE SEQUENCE [LARGE SCALE GENOMIC DNA]</scope>
    <source>
        <strain evidence="1 2">1E403</strain>
    </source>
</reference>
<comment type="caution">
    <text evidence="1">The sequence shown here is derived from an EMBL/GenBank/DDBJ whole genome shotgun (WGS) entry which is preliminary data.</text>
</comment>
<dbReference type="OrthoDB" id="954262at2"/>